<organism evidence="1 2">
    <name type="scientific">Pristionchus fissidentatus</name>
    <dbReference type="NCBI Taxonomy" id="1538716"/>
    <lineage>
        <taxon>Eukaryota</taxon>
        <taxon>Metazoa</taxon>
        <taxon>Ecdysozoa</taxon>
        <taxon>Nematoda</taxon>
        <taxon>Chromadorea</taxon>
        <taxon>Rhabditida</taxon>
        <taxon>Rhabditina</taxon>
        <taxon>Diplogasteromorpha</taxon>
        <taxon>Diplogasteroidea</taxon>
        <taxon>Neodiplogasteridae</taxon>
        <taxon>Pristionchus</taxon>
    </lineage>
</organism>
<feature type="non-terminal residue" evidence="1">
    <location>
        <position position="1"/>
    </location>
</feature>
<evidence type="ECO:0000313" key="2">
    <source>
        <dbReference type="Proteomes" id="UP001432322"/>
    </source>
</evidence>
<proteinExistence type="predicted"/>
<protein>
    <submittedName>
        <fullName evidence="1">Uncharacterized protein</fullName>
    </submittedName>
</protein>
<reference evidence="1" key="1">
    <citation type="submission" date="2023-10" db="EMBL/GenBank/DDBJ databases">
        <title>Genome assembly of Pristionchus species.</title>
        <authorList>
            <person name="Yoshida K."/>
            <person name="Sommer R.J."/>
        </authorList>
    </citation>
    <scope>NUCLEOTIDE SEQUENCE</scope>
    <source>
        <strain evidence="1">RS5133</strain>
    </source>
</reference>
<accession>A0AAV5UVV7</accession>
<gene>
    <name evidence="1" type="ORF">PFISCL1PPCAC_2160</name>
</gene>
<feature type="non-terminal residue" evidence="1">
    <location>
        <position position="74"/>
    </location>
</feature>
<dbReference type="AlphaFoldDB" id="A0AAV5UVV7"/>
<sequence>SLLFAAISDSTRGNDHLHVLSARDSSVVPIISSLTFVDTRGRNRIHAHSALSLPIDATFSLVTTLGDMERKKWR</sequence>
<name>A0AAV5UVV7_9BILA</name>
<comment type="caution">
    <text evidence="1">The sequence shown here is derived from an EMBL/GenBank/DDBJ whole genome shotgun (WGS) entry which is preliminary data.</text>
</comment>
<dbReference type="EMBL" id="BTSY01000001">
    <property type="protein sequence ID" value="GMT10863.1"/>
    <property type="molecule type" value="Genomic_DNA"/>
</dbReference>
<evidence type="ECO:0000313" key="1">
    <source>
        <dbReference type="EMBL" id="GMT10863.1"/>
    </source>
</evidence>
<dbReference type="Proteomes" id="UP001432322">
    <property type="component" value="Unassembled WGS sequence"/>
</dbReference>
<keyword evidence="2" id="KW-1185">Reference proteome</keyword>